<dbReference type="AlphaFoldDB" id="A0A0F9R089"/>
<dbReference type="Pfam" id="PF03167">
    <property type="entry name" value="UDG"/>
    <property type="match status" value="1"/>
</dbReference>
<evidence type="ECO:0000259" key="1">
    <source>
        <dbReference type="Pfam" id="PF03167"/>
    </source>
</evidence>
<proteinExistence type="predicted"/>
<reference evidence="2" key="1">
    <citation type="journal article" date="2015" name="Nature">
        <title>Complex archaea that bridge the gap between prokaryotes and eukaryotes.</title>
        <authorList>
            <person name="Spang A."/>
            <person name="Saw J.H."/>
            <person name="Jorgensen S.L."/>
            <person name="Zaremba-Niedzwiedzka K."/>
            <person name="Martijn J."/>
            <person name="Lind A.E."/>
            <person name="van Eijk R."/>
            <person name="Schleper C."/>
            <person name="Guy L."/>
            <person name="Ettema T.J."/>
        </authorList>
    </citation>
    <scope>NUCLEOTIDE SEQUENCE</scope>
</reference>
<dbReference type="InterPro" id="IPR005122">
    <property type="entry name" value="Uracil-DNA_glycosylase-like"/>
</dbReference>
<gene>
    <name evidence="2" type="ORF">LCGC14_1032390</name>
</gene>
<dbReference type="SUPFAM" id="SSF52141">
    <property type="entry name" value="Uracil-DNA glycosylase-like"/>
    <property type="match status" value="1"/>
</dbReference>
<accession>A0A0F9R089</accession>
<feature type="domain" description="Uracil-DNA glycosylase-like" evidence="1">
    <location>
        <begin position="54"/>
        <end position="204"/>
    </location>
</feature>
<comment type="caution">
    <text evidence="2">The sequence shown here is derived from an EMBL/GenBank/DDBJ whole genome shotgun (WGS) entry which is preliminary data.</text>
</comment>
<name>A0A0F9R089_9ZZZZ</name>
<dbReference type="CDD" id="cd10035">
    <property type="entry name" value="UDG_like"/>
    <property type="match status" value="1"/>
</dbReference>
<dbReference type="InterPro" id="IPR036895">
    <property type="entry name" value="Uracil-DNA_glycosylase-like_sf"/>
</dbReference>
<evidence type="ECO:0000313" key="2">
    <source>
        <dbReference type="EMBL" id="KKN10863.1"/>
    </source>
</evidence>
<sequence>MNRFNIIDFVKILQETKSENLFNPYTDLCMENDTLNAPIIRTQNLMRYLEKTLDAKIMFIGEAPGYLGCRRTGLPFTDERHLKQAGDFLGTIFQKATDGGKDKETSALHVWEVMKEVTEIPFIWNIVPMHPFEKEGCIKQEHNEPCQLTNRTPNKKDFDANMKAIEYLMDTRDFDIIYAIGNKAFDKLTEMGYKHIKKVRHPSHGGSNIFKDTMRKSLGIKPKETLGSLDDFF</sequence>
<organism evidence="2">
    <name type="scientific">marine sediment metagenome</name>
    <dbReference type="NCBI Taxonomy" id="412755"/>
    <lineage>
        <taxon>unclassified sequences</taxon>
        <taxon>metagenomes</taxon>
        <taxon>ecological metagenomes</taxon>
    </lineage>
</organism>
<dbReference type="EMBL" id="LAZR01004197">
    <property type="protein sequence ID" value="KKN10863.1"/>
    <property type="molecule type" value="Genomic_DNA"/>
</dbReference>
<dbReference type="Gene3D" id="3.40.470.10">
    <property type="entry name" value="Uracil-DNA glycosylase-like domain"/>
    <property type="match status" value="1"/>
</dbReference>
<protein>
    <recommendedName>
        <fullName evidence="1">Uracil-DNA glycosylase-like domain-containing protein</fullName>
    </recommendedName>
</protein>